<organism evidence="1 2">
    <name type="scientific">Neptunitalea lumnitzerae</name>
    <dbReference type="NCBI Taxonomy" id="2965509"/>
    <lineage>
        <taxon>Bacteria</taxon>
        <taxon>Pseudomonadati</taxon>
        <taxon>Bacteroidota</taxon>
        <taxon>Flavobacteriia</taxon>
        <taxon>Flavobacteriales</taxon>
        <taxon>Flavobacteriaceae</taxon>
        <taxon>Neptunitalea</taxon>
    </lineage>
</organism>
<gene>
    <name evidence="1" type="ORF">Y10_26100</name>
</gene>
<evidence type="ECO:0000313" key="1">
    <source>
        <dbReference type="EMBL" id="GLB50242.1"/>
    </source>
</evidence>
<accession>A0ABQ5MLL1</accession>
<reference evidence="1" key="1">
    <citation type="submission" date="2022-07" db="EMBL/GenBank/DDBJ databases">
        <title>Taxonomy of Novel Oxalotrophic and Methylotrophic Bacteria.</title>
        <authorList>
            <person name="Sahin N."/>
            <person name="Tani A."/>
        </authorList>
    </citation>
    <scope>NUCLEOTIDE SEQUENCE</scope>
    <source>
        <strain evidence="1">Y10</strain>
    </source>
</reference>
<dbReference type="RefSeq" id="WP_281765873.1">
    <property type="nucleotide sequence ID" value="NZ_BRVO01000003.1"/>
</dbReference>
<keyword evidence="2" id="KW-1185">Reference proteome</keyword>
<proteinExistence type="predicted"/>
<dbReference type="Proteomes" id="UP001143543">
    <property type="component" value="Unassembled WGS sequence"/>
</dbReference>
<comment type="caution">
    <text evidence="1">The sequence shown here is derived from an EMBL/GenBank/DDBJ whole genome shotgun (WGS) entry which is preliminary data.</text>
</comment>
<name>A0ABQ5MLL1_9FLAO</name>
<protein>
    <submittedName>
        <fullName evidence="1">Uncharacterized protein</fullName>
    </submittedName>
</protein>
<dbReference type="EMBL" id="BRVO01000003">
    <property type="protein sequence ID" value="GLB50242.1"/>
    <property type="molecule type" value="Genomic_DNA"/>
</dbReference>
<evidence type="ECO:0000313" key="2">
    <source>
        <dbReference type="Proteomes" id="UP001143543"/>
    </source>
</evidence>
<sequence length="89" mass="9728">MASIKDLKKDINYVLGDIIGAVTEWQEGASKEEAAKGEAIVDEVITVFDDLMAKVNAKPETTKKEHFQAIRAELETKATALVEKVNALP</sequence>